<evidence type="ECO:0000256" key="1">
    <source>
        <dbReference type="SAM" id="MobiDB-lite"/>
    </source>
</evidence>
<feature type="non-terminal residue" evidence="3">
    <location>
        <position position="1"/>
    </location>
</feature>
<keyword evidence="2" id="KW-1133">Transmembrane helix</keyword>
<feature type="region of interest" description="Disordered" evidence="1">
    <location>
        <begin position="37"/>
        <end position="56"/>
    </location>
</feature>
<protein>
    <submittedName>
        <fullName evidence="3">Uncharacterized protein</fullName>
    </submittedName>
</protein>
<gene>
    <name evidence="3" type="ORF">A6R68_19537</name>
</gene>
<comment type="caution">
    <text evidence="3">The sequence shown here is derived from an EMBL/GenBank/DDBJ whole genome shotgun (WGS) entry which is preliminary data.</text>
</comment>
<evidence type="ECO:0000313" key="3">
    <source>
        <dbReference type="EMBL" id="OBS78076.1"/>
    </source>
</evidence>
<keyword evidence="4" id="KW-1185">Reference proteome</keyword>
<dbReference type="AlphaFoldDB" id="A0A1A6HIH6"/>
<dbReference type="Proteomes" id="UP000092124">
    <property type="component" value="Unassembled WGS sequence"/>
</dbReference>
<dbReference type="STRING" id="56216.A0A1A6HIH6"/>
<accession>A0A1A6HIH6</accession>
<evidence type="ECO:0000256" key="2">
    <source>
        <dbReference type="SAM" id="Phobius"/>
    </source>
</evidence>
<reference evidence="3 4" key="1">
    <citation type="submission" date="2016-06" db="EMBL/GenBank/DDBJ databases">
        <title>The Draft Genome Sequence and Annotation of the Desert Woodrat Neotoma lepida.</title>
        <authorList>
            <person name="Campbell M."/>
            <person name="Oakeson K.F."/>
            <person name="Yandell M."/>
            <person name="Halpert J.R."/>
            <person name="Dearing D."/>
        </authorList>
    </citation>
    <scope>NUCLEOTIDE SEQUENCE [LARGE SCALE GENOMIC DNA]</scope>
    <source>
        <strain evidence="3">417</strain>
        <tissue evidence="3">Liver</tissue>
    </source>
</reference>
<proteinExistence type="predicted"/>
<keyword evidence="2" id="KW-0812">Transmembrane</keyword>
<keyword evidence="2" id="KW-0472">Membrane</keyword>
<name>A0A1A6HIH6_NEOLE</name>
<sequence>AQSEYSWKKILSGGAAFLLGLIVFLVGVVIHLKARKASVETQSGHEVSRAPPLHFQ</sequence>
<dbReference type="EMBL" id="LZPO01027555">
    <property type="protein sequence ID" value="OBS78076.1"/>
    <property type="molecule type" value="Genomic_DNA"/>
</dbReference>
<evidence type="ECO:0000313" key="4">
    <source>
        <dbReference type="Proteomes" id="UP000092124"/>
    </source>
</evidence>
<organism evidence="3 4">
    <name type="scientific">Neotoma lepida</name>
    <name type="common">Desert woodrat</name>
    <dbReference type="NCBI Taxonomy" id="56216"/>
    <lineage>
        <taxon>Eukaryota</taxon>
        <taxon>Metazoa</taxon>
        <taxon>Chordata</taxon>
        <taxon>Craniata</taxon>
        <taxon>Vertebrata</taxon>
        <taxon>Euteleostomi</taxon>
        <taxon>Mammalia</taxon>
        <taxon>Eutheria</taxon>
        <taxon>Euarchontoglires</taxon>
        <taxon>Glires</taxon>
        <taxon>Rodentia</taxon>
        <taxon>Myomorpha</taxon>
        <taxon>Muroidea</taxon>
        <taxon>Cricetidae</taxon>
        <taxon>Neotominae</taxon>
        <taxon>Neotoma</taxon>
    </lineage>
</organism>
<feature type="transmembrane region" description="Helical" evidence="2">
    <location>
        <begin position="12"/>
        <end position="32"/>
    </location>
</feature>